<sequence length="369" mass="40025">MTKKVAVLPGDGVGTEVTKGAVAVLKAIGERFDHQFEFTYGLIGGAAIDEAGTPLPESTIETCKQADAVLLGSVGGPKWDRNPSHLRPEKGLLAIRKELDLYANLRPVTFYDSLADASPLKKEYIEGVDFIIVRELTGGLYFGKPSERRTEGNEETVVDTLFYKRTEIERIIRQAFDTAVNRRKKVTSVDKANVLESSRVWREVAEEVAKDYPDVELEHMLVDSAAMQLIRNPKYFDVVVTENMFGDILSDEASMLTGSLGMLPSASLTADGPSLYEPVHGSAPDIAGQNKANPIAAILSAAMLLRHSFGLEKEAAVIEQAVESVLHAGHRTADLADGNHYLGTDKMVEAITAVIANDSAISSIMTAYS</sequence>
<evidence type="ECO:0000256" key="16">
    <source>
        <dbReference type="HAMAP-Rule" id="MF_01033"/>
    </source>
</evidence>
<dbReference type="RefSeq" id="WP_013059372.1">
    <property type="nucleotide sequence ID" value="NZ_BCVB01000008.1"/>
</dbReference>
<evidence type="ECO:0000256" key="4">
    <source>
        <dbReference type="ARBA" id="ARBA00004762"/>
    </source>
</evidence>
<feature type="binding site" evidence="16">
    <location>
        <position position="96"/>
    </location>
    <ligand>
        <name>substrate</name>
    </ligand>
</feature>
<keyword evidence="14 16" id="KW-0100">Branched-chain amino acid biosynthesis</keyword>
<comment type="subcellular location">
    <subcellularLocation>
        <location evidence="3 16">Cytoplasm</location>
    </subcellularLocation>
</comment>
<dbReference type="SUPFAM" id="SSF53659">
    <property type="entry name" value="Isocitrate/Isopropylmalate dehydrogenase-like"/>
    <property type="match status" value="1"/>
</dbReference>
<dbReference type="PANTHER" id="PTHR42979:SF1">
    <property type="entry name" value="3-ISOPROPYLMALATE DEHYDROGENASE"/>
    <property type="match status" value="1"/>
</dbReference>
<dbReference type="EMBL" id="CP009920">
    <property type="protein sequence ID" value="AJI21027.1"/>
    <property type="molecule type" value="Genomic_DNA"/>
</dbReference>
<evidence type="ECO:0000256" key="6">
    <source>
        <dbReference type="ARBA" id="ARBA00011738"/>
    </source>
</evidence>
<evidence type="ECO:0000256" key="13">
    <source>
        <dbReference type="ARBA" id="ARBA00023027"/>
    </source>
</evidence>
<comment type="pathway">
    <text evidence="4 16 17">Amino-acid biosynthesis; L-leucine biosynthesis; L-leucine from 3-methyl-2-oxobutanoate: step 3/4.</text>
</comment>
<comment type="subunit">
    <text evidence="6 16 17">Homodimer.</text>
</comment>
<dbReference type="PROSITE" id="PS00470">
    <property type="entry name" value="IDH_IMDH"/>
    <property type="match status" value="1"/>
</dbReference>
<dbReference type="UniPathway" id="UPA00048">
    <property type="reaction ID" value="UER00072"/>
</dbReference>
<dbReference type="Gene3D" id="3.40.718.10">
    <property type="entry name" value="Isopropylmalate Dehydrogenase"/>
    <property type="match status" value="1"/>
</dbReference>
<dbReference type="HAMAP" id="MF_01033">
    <property type="entry name" value="LeuB_type1"/>
    <property type="match status" value="1"/>
</dbReference>
<comment type="catalytic activity">
    <reaction evidence="1 16 17">
        <text>(2R,3S)-3-isopropylmalate + NAD(+) = 4-methyl-2-oxopentanoate + CO2 + NADH</text>
        <dbReference type="Rhea" id="RHEA:32271"/>
        <dbReference type="ChEBI" id="CHEBI:16526"/>
        <dbReference type="ChEBI" id="CHEBI:17865"/>
        <dbReference type="ChEBI" id="CHEBI:35121"/>
        <dbReference type="ChEBI" id="CHEBI:57540"/>
        <dbReference type="ChEBI" id="CHEBI:57945"/>
        <dbReference type="EC" id="1.1.1.85"/>
    </reaction>
</comment>
<evidence type="ECO:0000256" key="10">
    <source>
        <dbReference type="ARBA" id="ARBA00022723"/>
    </source>
</evidence>
<feature type="site" description="Important for catalysis" evidence="16">
    <location>
        <position position="191"/>
    </location>
</feature>
<dbReference type="GO" id="GO:0003862">
    <property type="term" value="F:3-isopropylmalate dehydrogenase activity"/>
    <property type="evidence" value="ECO:0007669"/>
    <property type="project" value="UniProtKB-UniRule"/>
</dbReference>
<evidence type="ECO:0000256" key="1">
    <source>
        <dbReference type="ARBA" id="ARBA00000624"/>
    </source>
</evidence>
<evidence type="ECO:0000313" key="19">
    <source>
        <dbReference type="EMBL" id="AJI21027.1"/>
    </source>
</evidence>
<dbReference type="InterPro" id="IPR004429">
    <property type="entry name" value="Isopropylmalate_DH"/>
</dbReference>
<name>A0A0B6AJ05_PRIM2</name>
<dbReference type="AlphaFoldDB" id="A0A0B6AJ05"/>
<feature type="binding site" evidence="16">
    <location>
        <position position="223"/>
    </location>
    <ligand>
        <name>Mg(2+)</name>
        <dbReference type="ChEBI" id="CHEBI:18420"/>
    </ligand>
</feature>
<keyword evidence="9 16" id="KW-0028">Amino-acid biosynthesis</keyword>
<feature type="domain" description="Isopropylmalate dehydrogenase-like" evidence="18">
    <location>
        <begin position="4"/>
        <end position="351"/>
    </location>
</feature>
<feature type="binding site" evidence="16">
    <location>
        <position position="247"/>
    </location>
    <ligand>
        <name>Mg(2+)</name>
        <dbReference type="ChEBI" id="CHEBI:18420"/>
    </ligand>
</feature>
<feature type="binding site" evidence="16">
    <location>
        <position position="223"/>
    </location>
    <ligand>
        <name>substrate</name>
    </ligand>
</feature>
<dbReference type="GO" id="GO:0000287">
    <property type="term" value="F:magnesium ion binding"/>
    <property type="evidence" value="ECO:0007669"/>
    <property type="project" value="InterPro"/>
</dbReference>
<evidence type="ECO:0000256" key="3">
    <source>
        <dbReference type="ARBA" id="ARBA00004496"/>
    </source>
</evidence>
<dbReference type="PANTHER" id="PTHR42979">
    <property type="entry name" value="3-ISOPROPYLMALATE DEHYDROGENASE"/>
    <property type="match status" value="1"/>
</dbReference>
<feature type="binding site" evidence="16">
    <location>
        <begin position="281"/>
        <end position="293"/>
    </location>
    <ligand>
        <name>NAD(+)</name>
        <dbReference type="ChEBI" id="CHEBI:57540"/>
    </ligand>
</feature>
<evidence type="ECO:0000256" key="2">
    <source>
        <dbReference type="ARBA" id="ARBA00001936"/>
    </source>
</evidence>
<evidence type="ECO:0000256" key="5">
    <source>
        <dbReference type="ARBA" id="ARBA00008319"/>
    </source>
</evidence>
<evidence type="ECO:0000256" key="14">
    <source>
        <dbReference type="ARBA" id="ARBA00023304"/>
    </source>
</evidence>
<keyword evidence="11 16" id="KW-0460">Magnesium</keyword>
<keyword evidence="16" id="KW-0464">Manganese</keyword>
<evidence type="ECO:0000259" key="18">
    <source>
        <dbReference type="SMART" id="SM01329"/>
    </source>
</evidence>
<dbReference type="NCBIfam" id="TIGR00169">
    <property type="entry name" value="leuB"/>
    <property type="match status" value="1"/>
</dbReference>
<feature type="binding site" evidence="16">
    <location>
        <position position="251"/>
    </location>
    <ligand>
        <name>Mg(2+)</name>
        <dbReference type="ChEBI" id="CHEBI:18420"/>
    </ligand>
</feature>
<dbReference type="GO" id="GO:0051287">
    <property type="term" value="F:NAD binding"/>
    <property type="evidence" value="ECO:0007669"/>
    <property type="project" value="InterPro"/>
</dbReference>
<evidence type="ECO:0000313" key="20">
    <source>
        <dbReference type="Proteomes" id="UP000031829"/>
    </source>
</evidence>
<evidence type="ECO:0000256" key="11">
    <source>
        <dbReference type="ARBA" id="ARBA00022842"/>
    </source>
</evidence>
<keyword evidence="13 16" id="KW-0520">NAD</keyword>
<dbReference type="InterPro" id="IPR019818">
    <property type="entry name" value="IsoCit/isopropylmalate_DH_CS"/>
</dbReference>
<dbReference type="GeneID" id="93645153"/>
<keyword evidence="8 16" id="KW-0963">Cytoplasm</keyword>
<keyword evidence="12 16" id="KW-0560">Oxidoreductase</keyword>
<evidence type="ECO:0000256" key="15">
    <source>
        <dbReference type="ARBA" id="ARBA00023577"/>
    </source>
</evidence>
<feature type="binding site" evidence="16">
    <location>
        <position position="134"/>
    </location>
    <ligand>
        <name>substrate</name>
    </ligand>
</feature>
<protein>
    <recommendedName>
        <fullName evidence="16">3-isopropylmalate dehydrogenase</fullName>
        <ecNumber evidence="16">1.1.1.85</ecNumber>
    </recommendedName>
    <alternativeName>
        <fullName evidence="16">3-IPM-DH</fullName>
    </alternativeName>
    <alternativeName>
        <fullName evidence="16">Beta-IPM dehydrogenase</fullName>
        <shortName evidence="16">IMDH</shortName>
    </alternativeName>
</protein>
<feature type="binding site" evidence="16">
    <location>
        <begin position="76"/>
        <end position="89"/>
    </location>
    <ligand>
        <name>NAD(+)</name>
        <dbReference type="ChEBI" id="CHEBI:57540"/>
    </ligand>
</feature>
<dbReference type="GO" id="GO:0009098">
    <property type="term" value="P:L-leucine biosynthetic process"/>
    <property type="evidence" value="ECO:0007669"/>
    <property type="project" value="UniProtKB-UniRule"/>
</dbReference>
<comment type="function">
    <text evidence="15 16 17">Catalyzes the oxidation of 3-carboxy-2-hydroxy-4-methylpentanoate (3-isopropylmalate) to 3-carboxy-4-methyl-2-oxopentanoate. The product decarboxylates to 4-methyl-2 oxopentanoate.</text>
</comment>
<dbReference type="SMART" id="SM01329">
    <property type="entry name" value="Iso_dh"/>
    <property type="match status" value="1"/>
</dbReference>
<reference evidence="19 20" key="1">
    <citation type="journal article" date="2015" name="Genome Announc.">
        <title>Complete genome sequences for 35 biothreat assay-relevant bacillus species.</title>
        <authorList>
            <person name="Johnson S.L."/>
            <person name="Daligault H.E."/>
            <person name="Davenport K.W."/>
            <person name="Jaissle J."/>
            <person name="Frey K.G."/>
            <person name="Ladner J.T."/>
            <person name="Broomall S.M."/>
            <person name="Bishop-Lilly K.A."/>
            <person name="Bruce D.C."/>
            <person name="Gibbons H.S."/>
            <person name="Coyne S.R."/>
            <person name="Lo C.C."/>
            <person name="Meincke L."/>
            <person name="Munk A.C."/>
            <person name="Koroleva G.I."/>
            <person name="Rosenzweig C.N."/>
            <person name="Palacios G.F."/>
            <person name="Redden C.L."/>
            <person name="Minogue T.D."/>
            <person name="Chain P.S."/>
        </authorList>
    </citation>
    <scope>NUCLEOTIDE SEQUENCE [LARGE SCALE GENOMIC DNA]</scope>
    <source>
        <strain evidence="20">ATCC 14581 / DSM 32 / JCM 2506 / NBRC 15308 / NCIMB 9376 / NCTC 10342 / NRRL B-14308 / VKM B-512</strain>
    </source>
</reference>
<comment type="cofactor">
    <cofactor evidence="16 17">
        <name>Mg(2+)</name>
        <dbReference type="ChEBI" id="CHEBI:18420"/>
    </cofactor>
    <cofactor evidence="16 17">
        <name>Mn(2+)</name>
        <dbReference type="ChEBI" id="CHEBI:29035"/>
    </cofactor>
    <text evidence="16 17">Binds 1 Mg(2+) or Mn(2+) ion per subunit.</text>
</comment>
<evidence type="ECO:0000256" key="17">
    <source>
        <dbReference type="RuleBase" id="RU004445"/>
    </source>
</evidence>
<dbReference type="InterPro" id="IPR024084">
    <property type="entry name" value="IsoPropMal-DH-like_dom"/>
</dbReference>
<dbReference type="Pfam" id="PF00180">
    <property type="entry name" value="Iso_dh"/>
    <property type="match status" value="1"/>
</dbReference>
<comment type="similarity">
    <text evidence="5 16">Belongs to the isocitrate and isopropylmalate dehydrogenases family. LeuB type 1 subfamily.</text>
</comment>
<evidence type="ECO:0000256" key="9">
    <source>
        <dbReference type="ARBA" id="ARBA00022605"/>
    </source>
</evidence>
<accession>A0A0B6AJ05</accession>
<gene>
    <name evidence="16 19" type="primary">leuB</name>
    <name evidence="19" type="ORF">BG04_1687</name>
</gene>
<comment type="cofactor">
    <cofactor evidence="2">
        <name>Mn(2+)</name>
        <dbReference type="ChEBI" id="CHEBI:29035"/>
    </cofactor>
</comment>
<dbReference type="GO" id="GO:0005829">
    <property type="term" value="C:cytosol"/>
    <property type="evidence" value="ECO:0007669"/>
    <property type="project" value="TreeGrafter"/>
</dbReference>
<evidence type="ECO:0000256" key="8">
    <source>
        <dbReference type="ARBA" id="ARBA00022490"/>
    </source>
</evidence>
<dbReference type="KEGG" id="bmeg:BG04_1687"/>
<organism evidence="19 20">
    <name type="scientific">Priestia megaterium (strain ATCC 14581 / DSM 32 / CCUG 1817 / JCM 2506 / NBRC 15308 / NCIMB 9376 / NCTC 10342 / NRRL B-14308 / VKM B-512 / Ford 19)</name>
    <name type="common">Bacillus megaterium</name>
    <dbReference type="NCBI Taxonomy" id="1348623"/>
    <lineage>
        <taxon>Bacteria</taxon>
        <taxon>Bacillati</taxon>
        <taxon>Bacillota</taxon>
        <taxon>Bacilli</taxon>
        <taxon>Bacillales</taxon>
        <taxon>Bacillaceae</taxon>
        <taxon>Priestia</taxon>
    </lineage>
</organism>
<dbReference type="FunFam" id="3.40.718.10:FF:000028">
    <property type="entry name" value="3-isopropylmalate dehydrogenase"/>
    <property type="match status" value="1"/>
</dbReference>
<evidence type="ECO:0000256" key="7">
    <source>
        <dbReference type="ARBA" id="ARBA00022430"/>
    </source>
</evidence>
<dbReference type="HOGENOM" id="CLU_031953_0_3_9"/>
<proteinExistence type="inferred from homology"/>
<feature type="binding site" evidence="16">
    <location>
        <position position="106"/>
    </location>
    <ligand>
        <name>substrate</name>
    </ligand>
</feature>
<keyword evidence="7 16" id="KW-0432">Leucine biosynthesis</keyword>
<feature type="site" description="Important for catalysis" evidence="16">
    <location>
        <position position="141"/>
    </location>
</feature>
<dbReference type="Proteomes" id="UP000031829">
    <property type="component" value="Chromosome"/>
</dbReference>
<evidence type="ECO:0000256" key="12">
    <source>
        <dbReference type="ARBA" id="ARBA00023002"/>
    </source>
</evidence>
<keyword evidence="10 16" id="KW-0479">Metal-binding</keyword>
<dbReference type="EC" id="1.1.1.85" evidence="16"/>